<dbReference type="SUPFAM" id="SSF46689">
    <property type="entry name" value="Homeodomain-like"/>
    <property type="match status" value="1"/>
</dbReference>
<name>A0ABT4BQY5_9FIRM</name>
<dbReference type="RefSeq" id="WP_268057302.1">
    <property type="nucleotide sequence ID" value="NZ_JAPOHA010000003.1"/>
</dbReference>
<evidence type="ECO:0000256" key="2">
    <source>
        <dbReference type="PROSITE-ProRule" id="PRU00335"/>
    </source>
</evidence>
<dbReference type="PANTHER" id="PTHR30328:SF54">
    <property type="entry name" value="HTH-TYPE TRANSCRIPTIONAL REPRESSOR SCO4008"/>
    <property type="match status" value="1"/>
</dbReference>
<dbReference type="InterPro" id="IPR001647">
    <property type="entry name" value="HTH_TetR"/>
</dbReference>
<evidence type="ECO:0000256" key="1">
    <source>
        <dbReference type="ARBA" id="ARBA00023125"/>
    </source>
</evidence>
<dbReference type="InterPro" id="IPR023772">
    <property type="entry name" value="DNA-bd_HTH_TetR-type_CS"/>
</dbReference>
<proteinExistence type="predicted"/>
<keyword evidence="1 2" id="KW-0238">DNA-binding</keyword>
<dbReference type="PROSITE" id="PS50977">
    <property type="entry name" value="HTH_TETR_2"/>
    <property type="match status" value="1"/>
</dbReference>
<dbReference type="Gene3D" id="1.10.357.10">
    <property type="entry name" value="Tetracycline Repressor, domain 2"/>
    <property type="match status" value="1"/>
</dbReference>
<dbReference type="Proteomes" id="UP001082703">
    <property type="component" value="Unassembled WGS sequence"/>
</dbReference>
<protein>
    <submittedName>
        <fullName evidence="4">TetR/AcrR family transcriptional regulator</fullName>
    </submittedName>
</protein>
<evidence type="ECO:0000313" key="4">
    <source>
        <dbReference type="EMBL" id="MCY1713296.1"/>
    </source>
</evidence>
<dbReference type="SUPFAM" id="SSF48498">
    <property type="entry name" value="Tetracyclin repressor-like, C-terminal domain"/>
    <property type="match status" value="1"/>
</dbReference>
<dbReference type="PROSITE" id="PS01081">
    <property type="entry name" value="HTH_TETR_1"/>
    <property type="match status" value="1"/>
</dbReference>
<sequence>MKREEKNAQSRQRILEASLREFSAKGYDGASLNTVCTKNDISKGIIYHYFKDKDEIYLFCVQECFEKLTSYITDAIKGMAGSVEQRLRGYFDARLRFFAENPLYLGIFTDAALNPHDSLLGDITEARKAFDELNISVLTGLLESTTLRKGVTVSAVVEDFRMYMDYFNLCFKAALAGAYSPEQALRKHEERCHRQLGILLYGVLGDRDENR</sequence>
<dbReference type="PRINTS" id="PR00455">
    <property type="entry name" value="HTHTETR"/>
</dbReference>
<dbReference type="InterPro" id="IPR036271">
    <property type="entry name" value="Tet_transcr_reg_TetR-rel_C_sf"/>
</dbReference>
<gene>
    <name evidence="4" type="ORF">OUY18_03365</name>
</gene>
<accession>A0ABT4BQY5</accession>
<dbReference type="Pfam" id="PF00440">
    <property type="entry name" value="TetR_N"/>
    <property type="match status" value="1"/>
</dbReference>
<keyword evidence="5" id="KW-1185">Reference proteome</keyword>
<comment type="caution">
    <text evidence="4">The sequence shown here is derived from an EMBL/GenBank/DDBJ whole genome shotgun (WGS) entry which is preliminary data.</text>
</comment>
<dbReference type="PANTHER" id="PTHR30328">
    <property type="entry name" value="TRANSCRIPTIONAL REPRESSOR"/>
    <property type="match status" value="1"/>
</dbReference>
<dbReference type="InterPro" id="IPR050109">
    <property type="entry name" value="HTH-type_TetR-like_transc_reg"/>
</dbReference>
<dbReference type="EMBL" id="JAPOHA010000003">
    <property type="protein sequence ID" value="MCY1713296.1"/>
    <property type="molecule type" value="Genomic_DNA"/>
</dbReference>
<feature type="domain" description="HTH tetR-type" evidence="3">
    <location>
        <begin position="8"/>
        <end position="68"/>
    </location>
</feature>
<evidence type="ECO:0000259" key="3">
    <source>
        <dbReference type="PROSITE" id="PS50977"/>
    </source>
</evidence>
<organism evidence="4 5">
    <name type="scientific">Caproiciproducens galactitolivorans</name>
    <dbReference type="NCBI Taxonomy" id="642589"/>
    <lineage>
        <taxon>Bacteria</taxon>
        <taxon>Bacillati</taxon>
        <taxon>Bacillota</taxon>
        <taxon>Clostridia</taxon>
        <taxon>Eubacteriales</taxon>
        <taxon>Acutalibacteraceae</taxon>
        <taxon>Caproiciproducens</taxon>
    </lineage>
</organism>
<evidence type="ECO:0000313" key="5">
    <source>
        <dbReference type="Proteomes" id="UP001082703"/>
    </source>
</evidence>
<dbReference type="InterPro" id="IPR009057">
    <property type="entry name" value="Homeodomain-like_sf"/>
</dbReference>
<reference evidence="4 5" key="1">
    <citation type="submission" date="2022-11" db="EMBL/GenBank/DDBJ databases">
        <authorList>
            <person name="Caiyu Z."/>
        </authorList>
    </citation>
    <scope>NUCLEOTIDE SEQUENCE [LARGE SCALE GENOMIC DNA]</scope>
    <source>
        <strain evidence="4 5">YR-4</strain>
    </source>
</reference>
<feature type="DNA-binding region" description="H-T-H motif" evidence="2">
    <location>
        <begin position="31"/>
        <end position="50"/>
    </location>
</feature>